<evidence type="ECO:0000313" key="2">
    <source>
        <dbReference type="Proteomes" id="UP000828941"/>
    </source>
</evidence>
<organism evidence="1 2">
    <name type="scientific">Bauhinia variegata</name>
    <name type="common">Purple orchid tree</name>
    <name type="synonym">Phanera variegata</name>
    <dbReference type="NCBI Taxonomy" id="167791"/>
    <lineage>
        <taxon>Eukaryota</taxon>
        <taxon>Viridiplantae</taxon>
        <taxon>Streptophyta</taxon>
        <taxon>Embryophyta</taxon>
        <taxon>Tracheophyta</taxon>
        <taxon>Spermatophyta</taxon>
        <taxon>Magnoliopsida</taxon>
        <taxon>eudicotyledons</taxon>
        <taxon>Gunneridae</taxon>
        <taxon>Pentapetalae</taxon>
        <taxon>rosids</taxon>
        <taxon>fabids</taxon>
        <taxon>Fabales</taxon>
        <taxon>Fabaceae</taxon>
        <taxon>Cercidoideae</taxon>
        <taxon>Cercideae</taxon>
        <taxon>Bauhiniinae</taxon>
        <taxon>Bauhinia</taxon>
    </lineage>
</organism>
<accession>A0ACB9KT67</accession>
<gene>
    <name evidence="1" type="ORF">L6164_033650</name>
</gene>
<dbReference type="EMBL" id="CM039438">
    <property type="protein sequence ID" value="KAI4300253.1"/>
    <property type="molecule type" value="Genomic_DNA"/>
</dbReference>
<protein>
    <submittedName>
        <fullName evidence="1">Uncharacterized protein</fullName>
    </submittedName>
</protein>
<sequence length="265" mass="30376">MADDYFLSIIEEMDRLWFHQIILLSEPTAPVAHKPSQIPPSLPESFSCPASTLSLPILPDELTSSSTDVSPSPEIEASSESISVSLQDDSNNVEENKERPKRINLLDNRTRSHPPTPTAQNRPRKSRKARGLQKSMSCRTMGELEIEEVKGFMDLGFIFRQENISPRMMNLVPGLHRLGINITQTKQKQNPRVMDEQLEQEKEQRDITRPYLSEAWLIERPDSPLLNLKIPKLCSSAHMKKHLRFWARTVASEIHLNEYHATNQF</sequence>
<keyword evidence="2" id="KW-1185">Reference proteome</keyword>
<evidence type="ECO:0000313" key="1">
    <source>
        <dbReference type="EMBL" id="KAI4300253.1"/>
    </source>
</evidence>
<reference evidence="1 2" key="1">
    <citation type="journal article" date="2022" name="DNA Res.">
        <title>Chromosomal-level genome assembly of the orchid tree Bauhinia variegata (Leguminosae; Cercidoideae) supports the allotetraploid origin hypothesis of Bauhinia.</title>
        <authorList>
            <person name="Zhong Y."/>
            <person name="Chen Y."/>
            <person name="Zheng D."/>
            <person name="Pang J."/>
            <person name="Liu Y."/>
            <person name="Luo S."/>
            <person name="Meng S."/>
            <person name="Qian L."/>
            <person name="Wei D."/>
            <person name="Dai S."/>
            <person name="Zhou R."/>
        </authorList>
    </citation>
    <scope>NUCLEOTIDE SEQUENCE [LARGE SCALE GENOMIC DNA]</scope>
    <source>
        <strain evidence="1">BV-YZ2020</strain>
    </source>
</reference>
<comment type="caution">
    <text evidence="1">The sequence shown here is derived from an EMBL/GenBank/DDBJ whole genome shotgun (WGS) entry which is preliminary data.</text>
</comment>
<proteinExistence type="predicted"/>
<dbReference type="Proteomes" id="UP000828941">
    <property type="component" value="Chromosome 13"/>
</dbReference>
<name>A0ACB9KT67_BAUVA</name>